<feature type="compositionally biased region" description="Polar residues" evidence="1">
    <location>
        <begin position="1085"/>
        <end position="1095"/>
    </location>
</feature>
<feature type="compositionally biased region" description="Polar residues" evidence="1">
    <location>
        <begin position="13"/>
        <end position="22"/>
    </location>
</feature>
<feature type="compositionally biased region" description="Polar residues" evidence="1">
    <location>
        <begin position="162"/>
        <end position="175"/>
    </location>
</feature>
<feature type="region of interest" description="Disordered" evidence="1">
    <location>
        <begin position="816"/>
        <end position="855"/>
    </location>
</feature>
<feature type="region of interest" description="Disordered" evidence="1">
    <location>
        <begin position="1002"/>
        <end position="1098"/>
    </location>
</feature>
<protein>
    <submittedName>
        <fullName evidence="2">Uncharacterized protein</fullName>
    </submittedName>
</protein>
<organism evidence="2">
    <name type="scientific">Phaffia rhodozyma</name>
    <name type="common">Yeast</name>
    <name type="synonym">Xanthophyllomyces dendrorhous</name>
    <dbReference type="NCBI Taxonomy" id="264483"/>
    <lineage>
        <taxon>Eukaryota</taxon>
        <taxon>Fungi</taxon>
        <taxon>Dikarya</taxon>
        <taxon>Basidiomycota</taxon>
        <taxon>Agaricomycotina</taxon>
        <taxon>Tremellomycetes</taxon>
        <taxon>Cystofilobasidiales</taxon>
        <taxon>Mrakiaceae</taxon>
        <taxon>Phaffia</taxon>
    </lineage>
</organism>
<feature type="region of interest" description="Disordered" evidence="1">
    <location>
        <begin position="958"/>
        <end position="977"/>
    </location>
</feature>
<feature type="compositionally biased region" description="Basic and acidic residues" evidence="1">
    <location>
        <begin position="831"/>
        <end position="850"/>
    </location>
</feature>
<accession>A0A0F7SKE9</accession>
<evidence type="ECO:0000313" key="2">
    <source>
        <dbReference type="EMBL" id="CDZ98163.1"/>
    </source>
</evidence>
<feature type="compositionally biased region" description="Polar residues" evidence="1">
    <location>
        <begin position="138"/>
        <end position="153"/>
    </location>
</feature>
<evidence type="ECO:0000256" key="1">
    <source>
        <dbReference type="SAM" id="MobiDB-lite"/>
    </source>
</evidence>
<feature type="compositionally biased region" description="Polar residues" evidence="1">
    <location>
        <begin position="1366"/>
        <end position="1382"/>
    </location>
</feature>
<feature type="compositionally biased region" description="Low complexity" evidence="1">
    <location>
        <begin position="31"/>
        <end position="57"/>
    </location>
</feature>
<feature type="compositionally biased region" description="Polar residues" evidence="1">
    <location>
        <begin position="254"/>
        <end position="271"/>
    </location>
</feature>
<dbReference type="PANTHER" id="PTHR24216">
    <property type="entry name" value="PAXILLIN-RELATED"/>
    <property type="match status" value="1"/>
</dbReference>
<sequence length="1414" mass="153070">MSIVGGRPKGRSILSQPLNSSRPIPPTLLDSPGAIGSSSNSANGQITSPSSPSTISPVKGTRRKVVVASHVKKSGVFSPMLEEDEEGIFSSSTKSATNSPRPGSMRQRANMFEHKEESSAGPTWLSPGKGKEKMTGVDYNQQTSPLKIGNASNMDRDLPPMNNMSLSTNTPTRIGTSPIRPARHPAESFPSSPIRDYSTSPAPYRLDLTPTKASSNRPLPQPCSETRPPASATKFDFAPSTPTRSKPSHPYGHQPQSPHSPTKHTPTSASRFNLDKPLPPISPNQPVSAPRPPRTPGRPDATTPSTKERRSPLRDGFKKLCGKFGGRKESAIDAEMMQDADANGQVLWGRKEISAPVQVVGANQEIAPEEDLRRQTLWNLPAASDNGQNDTVTTRGDNTMDEEDLEEAFAAMSGMGEGKGLNVSFGQRHSYQSENSLSLAGSLDNLSNVHFANSTSVESLSLRSGSLFYFSQTSSPPHWVRTNCTLYPGKLQLSTSTLRGDFTSWSCALSKDASVRTVPEREAREKWPCPTGNEDEEDTHYLEIDLKHGAGVVVVAVGTIGERLGWVSSFWDAIFTGEQSTPAPQSGISCHAPPTTQPLALDDLNRADSPQSSILTTPPISIHDTATISISNHEEGPIYRSNANSPDGSVTLPYMLSSLPSQSPISSAPPRLQLSGDGKLGRGSIEDLRWSVENMFELSGMEDKPLRREAVEELVEVMSSNRSSLMSPPSLALESFRQKEGSGGVRALIGSLENLEKSARSGSPVGTVASDRFKNSFSNNPALPSVQNGGKLAPQSLSISYTAPDGVRSETLIRDGSTDAEISSNLNRTKSTFEDRGDKQLDVKSPKMDLGDSLEIPPARSAVRPDSFSLQTPDYNSARIVELLENNEQHSSRRAEKHDERLSAIQLDVSKLLEQVASSGETSQIQSSQLNHLTTTLAVIGTDLKECLELKQAEDLSRQLPPVPAPPALETSTLNDSHGKKLESILSMCEQLLMGANSYAPSATNPKPVDISLSTSSSSPSPPPSQGPPLIRTTSPNGIYIHGPKPVRPPSSAAGDQLEALADMESPENAGSDMGSEKDRKEISTRSAAPGTSSFIPPPELLEALDLLREQQAQRGAQSQQTSDIARYLNELNGWMEQFVRNGNKALDAVSYKVDHLSDVISPPPLPSPQIGQDFHPPGLLGMVGEMHALLVEQQSRGLNGGGIDHQRIEGLLASLEHRQQGIEKERPAIESVMELLERQRAENYNMLQAIRQELKGEIQGERIRFVDAMSQATSVNVTQHLEEFKKLLSQEVGRSMTDLGRMREEKKLLESQIAELFAIKVKHSERLSQQLQLPLPAQQPFPTAPPHHAQQLSPYVPPGHLPHHAQNQQPVQAQGNRLSYQSFSSGGPSPFPPPLIPLPPNPHSSAHSHGNMR</sequence>
<feature type="compositionally biased region" description="Pro residues" evidence="1">
    <location>
        <begin position="1390"/>
        <end position="1403"/>
    </location>
</feature>
<reference evidence="2" key="1">
    <citation type="submission" date="2014-08" db="EMBL/GenBank/DDBJ databases">
        <authorList>
            <person name="Sharma Rahul"/>
            <person name="Thines Marco"/>
        </authorList>
    </citation>
    <scope>NUCLEOTIDE SEQUENCE</scope>
</reference>
<name>A0A0F7SKE9_PHARH</name>
<feature type="region of interest" description="Disordered" evidence="1">
    <location>
        <begin position="1337"/>
        <end position="1414"/>
    </location>
</feature>
<feature type="compositionally biased region" description="Basic and acidic residues" evidence="1">
    <location>
        <begin position="306"/>
        <end position="318"/>
    </location>
</feature>
<feature type="compositionally biased region" description="Basic residues" evidence="1">
    <location>
        <begin position="60"/>
        <end position="73"/>
    </location>
</feature>
<feature type="compositionally biased region" description="Polar residues" evidence="1">
    <location>
        <begin position="820"/>
        <end position="830"/>
    </location>
</feature>
<feature type="compositionally biased region" description="Polar residues" evidence="1">
    <location>
        <begin position="89"/>
        <end position="101"/>
    </location>
</feature>
<feature type="compositionally biased region" description="Pro residues" evidence="1">
    <location>
        <begin position="277"/>
        <end position="296"/>
    </location>
</feature>
<dbReference type="PANTHER" id="PTHR24216:SF65">
    <property type="entry name" value="PAXILLIN-LIKE PROTEIN 1"/>
    <property type="match status" value="1"/>
</dbReference>
<proteinExistence type="predicted"/>
<feature type="compositionally biased region" description="Basic and acidic residues" evidence="1">
    <location>
        <begin position="1075"/>
        <end position="1084"/>
    </location>
</feature>
<feature type="region of interest" description="Disordered" evidence="1">
    <location>
        <begin position="1"/>
        <end position="321"/>
    </location>
</feature>
<dbReference type="EMBL" id="LN483326">
    <property type="protein sequence ID" value="CDZ98163.1"/>
    <property type="molecule type" value="Genomic_DNA"/>
</dbReference>